<dbReference type="PANTHER" id="PTHR36834:SF1">
    <property type="entry name" value="INTEGRAL MEMBRANE PROTEIN"/>
    <property type="match status" value="1"/>
</dbReference>
<organism evidence="3 4">
    <name type="scientific">Microbacterium deminutum</name>
    <dbReference type="NCBI Taxonomy" id="344164"/>
    <lineage>
        <taxon>Bacteria</taxon>
        <taxon>Bacillati</taxon>
        <taxon>Actinomycetota</taxon>
        <taxon>Actinomycetes</taxon>
        <taxon>Micrococcales</taxon>
        <taxon>Microbacteriaceae</taxon>
        <taxon>Microbacterium</taxon>
    </lineage>
</organism>
<dbReference type="Pfam" id="PF04892">
    <property type="entry name" value="VanZ"/>
    <property type="match status" value="1"/>
</dbReference>
<dbReference type="RefSeq" id="WP_344090388.1">
    <property type="nucleotide sequence ID" value="NZ_BAAAOG010000001.1"/>
</dbReference>
<feature type="transmembrane region" description="Helical" evidence="1">
    <location>
        <begin position="94"/>
        <end position="114"/>
    </location>
</feature>
<evidence type="ECO:0000313" key="4">
    <source>
        <dbReference type="Proteomes" id="UP001499933"/>
    </source>
</evidence>
<keyword evidence="1" id="KW-0812">Transmembrane</keyword>
<gene>
    <name evidence="3" type="ORF">GCM10009776_02660</name>
</gene>
<keyword evidence="1" id="KW-0472">Membrane</keyword>
<dbReference type="EMBL" id="BAAAOG010000001">
    <property type="protein sequence ID" value="GAA1944316.1"/>
    <property type="molecule type" value="Genomic_DNA"/>
</dbReference>
<reference evidence="4" key="1">
    <citation type="journal article" date="2019" name="Int. J. Syst. Evol. Microbiol.">
        <title>The Global Catalogue of Microorganisms (GCM) 10K type strain sequencing project: providing services to taxonomists for standard genome sequencing and annotation.</title>
        <authorList>
            <consortium name="The Broad Institute Genomics Platform"/>
            <consortium name="The Broad Institute Genome Sequencing Center for Infectious Disease"/>
            <person name="Wu L."/>
            <person name="Ma J."/>
        </authorList>
    </citation>
    <scope>NUCLEOTIDE SEQUENCE [LARGE SCALE GENOMIC DNA]</scope>
    <source>
        <strain evidence="4">JCM 14901</strain>
    </source>
</reference>
<dbReference type="Proteomes" id="UP001499933">
    <property type="component" value="Unassembled WGS sequence"/>
</dbReference>
<sequence>MPASSSIADTRPVAPAAPGRILRDPRLWLALYSVVLAAIAFWPVPVDRGSGGMLRAISAAVPWLTYDVIESSANVLLFVPLGILLALVLPRRRWLVVPIALAVTVVIECGQALFLHQRTASVRDVVANLIGAVIGLAIVLARFGRGTRMP</sequence>
<feature type="domain" description="VanZ-like" evidence="2">
    <location>
        <begin position="31"/>
        <end position="140"/>
    </location>
</feature>
<evidence type="ECO:0000259" key="2">
    <source>
        <dbReference type="Pfam" id="PF04892"/>
    </source>
</evidence>
<dbReference type="PANTHER" id="PTHR36834">
    <property type="entry name" value="MEMBRANE PROTEIN-RELATED"/>
    <property type="match status" value="1"/>
</dbReference>
<proteinExistence type="predicted"/>
<dbReference type="InterPro" id="IPR006976">
    <property type="entry name" value="VanZ-like"/>
</dbReference>
<dbReference type="InterPro" id="IPR053150">
    <property type="entry name" value="Teicoplanin_resist-assoc"/>
</dbReference>
<feature type="transmembrane region" description="Helical" evidence="1">
    <location>
        <begin position="27"/>
        <end position="44"/>
    </location>
</feature>
<keyword evidence="4" id="KW-1185">Reference proteome</keyword>
<accession>A0ABP5BJH6</accession>
<protein>
    <recommendedName>
        <fullName evidence="2">VanZ-like domain-containing protein</fullName>
    </recommendedName>
</protein>
<comment type="caution">
    <text evidence="3">The sequence shown here is derived from an EMBL/GenBank/DDBJ whole genome shotgun (WGS) entry which is preliminary data.</text>
</comment>
<keyword evidence="1" id="KW-1133">Transmembrane helix</keyword>
<evidence type="ECO:0000256" key="1">
    <source>
        <dbReference type="SAM" id="Phobius"/>
    </source>
</evidence>
<feature type="transmembrane region" description="Helical" evidence="1">
    <location>
        <begin position="64"/>
        <end position="87"/>
    </location>
</feature>
<name>A0ABP5BJH6_9MICO</name>
<evidence type="ECO:0000313" key="3">
    <source>
        <dbReference type="EMBL" id="GAA1944316.1"/>
    </source>
</evidence>
<feature type="transmembrane region" description="Helical" evidence="1">
    <location>
        <begin position="126"/>
        <end position="144"/>
    </location>
</feature>